<proteinExistence type="predicted"/>
<name>A0ABT2DMJ2_9BACI</name>
<organism evidence="3 4">
    <name type="scientific">Lysinibacillus pinottii</name>
    <dbReference type="NCBI Taxonomy" id="2973932"/>
    <lineage>
        <taxon>Bacteria</taxon>
        <taxon>Bacillati</taxon>
        <taxon>Bacillota</taxon>
        <taxon>Bacilli</taxon>
        <taxon>Bacillales</taxon>
        <taxon>Bacillaceae</taxon>
        <taxon>Lysinibacillus</taxon>
    </lineage>
</organism>
<keyword evidence="1" id="KW-0732">Signal</keyword>
<keyword evidence="4" id="KW-1185">Reference proteome</keyword>
<evidence type="ECO:0000313" key="3">
    <source>
        <dbReference type="EMBL" id="MCS1396052.1"/>
    </source>
</evidence>
<feature type="signal peptide" evidence="1">
    <location>
        <begin position="1"/>
        <end position="19"/>
    </location>
</feature>
<dbReference type="EMBL" id="JANTOO010000010">
    <property type="protein sequence ID" value="MCS1396052.1"/>
    <property type="molecule type" value="Genomic_DNA"/>
</dbReference>
<dbReference type="InterPro" id="IPR041324">
    <property type="entry name" value="AgI/II_N"/>
</dbReference>
<evidence type="ECO:0000259" key="2">
    <source>
        <dbReference type="Pfam" id="PF18652"/>
    </source>
</evidence>
<protein>
    <recommendedName>
        <fullName evidence="2">Antigen I/II N-terminal domain-containing protein</fullName>
    </recommendedName>
</protein>
<accession>A0ABT2DMJ2</accession>
<dbReference type="PROSITE" id="PS51257">
    <property type="entry name" value="PROKAR_LIPOPROTEIN"/>
    <property type="match status" value="1"/>
</dbReference>
<feature type="chain" id="PRO_5046624877" description="Antigen I/II N-terminal domain-containing protein" evidence="1">
    <location>
        <begin position="20"/>
        <end position="186"/>
    </location>
</feature>
<reference evidence="3 4" key="1">
    <citation type="submission" date="2022-08" db="EMBL/GenBank/DDBJ databases">
        <title>Lysinibacillus sequencing.</title>
        <authorList>
            <person name="Dunlap C."/>
        </authorList>
    </citation>
    <scope>NUCLEOTIDE SEQUENCE [LARGE SCALE GENOMIC DNA]</scope>
    <source>
        <strain evidence="3 4">PB211</strain>
    </source>
</reference>
<comment type="caution">
    <text evidence="3">The sequence shown here is derived from an EMBL/GenBank/DDBJ whole genome shotgun (WGS) entry which is preliminary data.</text>
</comment>
<sequence>MARKWMLPLLLLVSVLMVACSQDQEKESNKGGEVEVTIPALFFEGQDIDSVISKAKNSGIKEVIKNDDGSLTYKMSKPEHEEMMKGLKEGILASVDEIKASQDYKSVKDITYNKSFSEFTLSVNKKEFDGSLDTMASVGLALTGMYYQLFNGADVEDYKVTVIYKDASSGEVFNTIVYPDDVNKKK</sequence>
<evidence type="ECO:0000313" key="4">
    <source>
        <dbReference type="Proteomes" id="UP001525021"/>
    </source>
</evidence>
<dbReference type="RefSeq" id="WP_012294663.1">
    <property type="nucleotide sequence ID" value="NZ_JANTOO010000010.1"/>
</dbReference>
<feature type="domain" description="Antigen I/II N-terminal" evidence="2">
    <location>
        <begin position="26"/>
        <end position="117"/>
    </location>
</feature>
<gene>
    <name evidence="3" type="ORF">NXZ79_08380</name>
</gene>
<dbReference type="Pfam" id="PF18652">
    <property type="entry name" value="Adhesin_P1_N"/>
    <property type="match status" value="1"/>
</dbReference>
<dbReference type="Proteomes" id="UP001525021">
    <property type="component" value="Unassembled WGS sequence"/>
</dbReference>
<evidence type="ECO:0000256" key="1">
    <source>
        <dbReference type="SAM" id="SignalP"/>
    </source>
</evidence>